<dbReference type="PANTHER" id="PTHR11799">
    <property type="entry name" value="PARAOXONASE"/>
    <property type="match status" value="1"/>
</dbReference>
<gene>
    <name evidence="1" type="ORF">B0T14DRAFT_432014</name>
</gene>
<dbReference type="Gene3D" id="2.120.10.30">
    <property type="entry name" value="TolB, C-terminal domain"/>
    <property type="match status" value="1"/>
</dbReference>
<reference evidence="1" key="1">
    <citation type="submission" date="2023-06" db="EMBL/GenBank/DDBJ databases">
        <title>Genome-scale phylogeny and comparative genomics of the fungal order Sordariales.</title>
        <authorList>
            <consortium name="Lawrence Berkeley National Laboratory"/>
            <person name="Hensen N."/>
            <person name="Bonometti L."/>
            <person name="Westerberg I."/>
            <person name="Brannstrom I.O."/>
            <person name="Guillou S."/>
            <person name="Cros-Aarteil S."/>
            <person name="Calhoun S."/>
            <person name="Haridas S."/>
            <person name="Kuo A."/>
            <person name="Mondo S."/>
            <person name="Pangilinan J."/>
            <person name="Riley R."/>
            <person name="Labutti K."/>
            <person name="Andreopoulos B."/>
            <person name="Lipzen A."/>
            <person name="Chen C."/>
            <person name="Yanf M."/>
            <person name="Daum C."/>
            <person name="Ng V."/>
            <person name="Clum A."/>
            <person name="Steindorff A."/>
            <person name="Ohm R."/>
            <person name="Martin F."/>
            <person name="Silar P."/>
            <person name="Natvig D."/>
            <person name="Lalanne C."/>
            <person name="Gautier V."/>
            <person name="Ament-Velasquez S.L."/>
            <person name="Kruys A."/>
            <person name="Hutchinson M.I."/>
            <person name="Powell A.J."/>
            <person name="Barry K."/>
            <person name="Miller A.N."/>
            <person name="Grigoriev I.V."/>
            <person name="Debuchy R."/>
            <person name="Gladieux P."/>
            <person name="Thoren M.H."/>
            <person name="Johannesson H."/>
        </authorList>
    </citation>
    <scope>NUCLEOTIDE SEQUENCE</scope>
    <source>
        <strain evidence="1">CBS 606.72</strain>
    </source>
</reference>
<keyword evidence="2" id="KW-1185">Reference proteome</keyword>
<dbReference type="InterPro" id="IPR011042">
    <property type="entry name" value="6-blade_b-propeller_TolB-like"/>
</dbReference>
<sequence>MAGTLRFVFSLTGILLAYAVYVLGPPIHHSLTVLGVFRRDPLSTLSAEEFIIIRDTTHCEDLHYYAPSGSLFAACEDNPDTRFGWFPPLANFDDPELGKRGRGSIHVIDPKARHPTMKSQRLTFENFDSTFVTHGIDVIADPEQGDDGKAVFIFAINHLPDGTHPNARSQIEVFHHAIGSSTIRHIRSVWHPLIRTPNDLYASSPTSVYVTNDHWYREGLLRGIEDAFSGAKWTDTVLLKIDLSITTDSEVGVVGSVALDNMHNNNGLGHGRSPNEILIADAAGGMLSIGQVLPNGNITVVDTLQAESVIDNPSYFTDAATGVSGFVLPGIARAVDLEHTKRDPDATNSVMVWFAWEQEAPLPRWGQRLLFQDDGSKIRSASAAVLVRAESAESIGKVERQAWLFVTGFQSANMIAVKVDL</sequence>
<evidence type="ECO:0000313" key="2">
    <source>
        <dbReference type="Proteomes" id="UP001175000"/>
    </source>
</evidence>
<organism evidence="1 2">
    <name type="scientific">Immersiella caudata</name>
    <dbReference type="NCBI Taxonomy" id="314043"/>
    <lineage>
        <taxon>Eukaryota</taxon>
        <taxon>Fungi</taxon>
        <taxon>Dikarya</taxon>
        <taxon>Ascomycota</taxon>
        <taxon>Pezizomycotina</taxon>
        <taxon>Sordariomycetes</taxon>
        <taxon>Sordariomycetidae</taxon>
        <taxon>Sordariales</taxon>
        <taxon>Lasiosphaeriaceae</taxon>
        <taxon>Immersiella</taxon>
    </lineage>
</organism>
<dbReference type="AlphaFoldDB" id="A0AA39WPV0"/>
<evidence type="ECO:0008006" key="3">
    <source>
        <dbReference type="Google" id="ProtNLM"/>
    </source>
</evidence>
<accession>A0AA39WPV0</accession>
<name>A0AA39WPV0_9PEZI</name>
<dbReference type="Proteomes" id="UP001175000">
    <property type="component" value="Unassembled WGS sequence"/>
</dbReference>
<dbReference type="InterPro" id="IPR051288">
    <property type="entry name" value="Serum_paraoxonase/arylesterase"/>
</dbReference>
<evidence type="ECO:0000313" key="1">
    <source>
        <dbReference type="EMBL" id="KAK0619382.1"/>
    </source>
</evidence>
<comment type="caution">
    <text evidence="1">The sequence shown here is derived from an EMBL/GenBank/DDBJ whole genome shotgun (WGS) entry which is preliminary data.</text>
</comment>
<dbReference type="PANTHER" id="PTHR11799:SF12">
    <property type="entry name" value="PARAOXONASE-RELATED"/>
    <property type="match status" value="1"/>
</dbReference>
<protein>
    <recommendedName>
        <fullName evidence="3">Serum paraoxonase/arylesterase family protein</fullName>
    </recommendedName>
</protein>
<proteinExistence type="predicted"/>
<dbReference type="EMBL" id="JAULSU010000004">
    <property type="protein sequence ID" value="KAK0619382.1"/>
    <property type="molecule type" value="Genomic_DNA"/>
</dbReference>